<dbReference type="CDD" id="cd07061">
    <property type="entry name" value="HP_HAP_like"/>
    <property type="match status" value="1"/>
</dbReference>
<dbReference type="AlphaFoldDB" id="A0A9Q3I4E2"/>
<reference evidence="3" key="1">
    <citation type="submission" date="2021-03" db="EMBL/GenBank/DDBJ databases">
        <title>Draft genome sequence of rust myrtle Austropuccinia psidii MF-1, a brazilian biotype.</title>
        <authorList>
            <person name="Quecine M.C."/>
            <person name="Pachon D.M.R."/>
            <person name="Bonatelli M.L."/>
            <person name="Correr F.H."/>
            <person name="Franceschini L.M."/>
            <person name="Leite T.F."/>
            <person name="Margarido G.R.A."/>
            <person name="Almeida C.A."/>
            <person name="Ferrarezi J.A."/>
            <person name="Labate C.A."/>
        </authorList>
    </citation>
    <scope>NUCLEOTIDE SEQUENCE</scope>
    <source>
        <strain evidence="3">MF-1</strain>
    </source>
</reference>
<gene>
    <name evidence="3" type="ORF">O181_066542</name>
</gene>
<dbReference type="InterPro" id="IPR033379">
    <property type="entry name" value="Acid_Pase_AS"/>
</dbReference>
<dbReference type="GO" id="GO:0003993">
    <property type="term" value="F:acid phosphatase activity"/>
    <property type="evidence" value="ECO:0007669"/>
    <property type="project" value="TreeGrafter"/>
</dbReference>
<dbReference type="Pfam" id="PF00328">
    <property type="entry name" value="His_Phos_2"/>
    <property type="match status" value="1"/>
</dbReference>
<evidence type="ECO:0000313" key="4">
    <source>
        <dbReference type="Proteomes" id="UP000765509"/>
    </source>
</evidence>
<dbReference type="EMBL" id="AVOT02032970">
    <property type="protein sequence ID" value="MBW0526827.1"/>
    <property type="molecule type" value="Genomic_DNA"/>
</dbReference>
<dbReference type="PROSITE" id="PS00778">
    <property type="entry name" value="HIS_ACID_PHOSPHAT_2"/>
    <property type="match status" value="1"/>
</dbReference>
<dbReference type="InterPro" id="IPR029033">
    <property type="entry name" value="His_PPase_superfam"/>
</dbReference>
<keyword evidence="1" id="KW-0378">Hydrolase</keyword>
<dbReference type="InterPro" id="IPR000560">
    <property type="entry name" value="His_Pase_clade-2"/>
</dbReference>
<evidence type="ECO:0000256" key="2">
    <source>
        <dbReference type="SAM" id="MobiDB-lite"/>
    </source>
</evidence>
<evidence type="ECO:0000256" key="1">
    <source>
        <dbReference type="ARBA" id="ARBA00022801"/>
    </source>
</evidence>
<dbReference type="Proteomes" id="UP000765509">
    <property type="component" value="Unassembled WGS sequence"/>
</dbReference>
<evidence type="ECO:0008006" key="5">
    <source>
        <dbReference type="Google" id="ProtNLM"/>
    </source>
</evidence>
<sequence length="586" mass="65662">MNLRKPNPDDYQLLPSDYDLKNPIHQDYHDSSKKISSEQLKRTIRDVLVGFLIATVCWSIPSVVRFSLPLSNHHSAHQDHHHHKHHRHHHKSSWFPSGPEIGYQGLIKTGVEPFAAVEAIDSPQLESYFPLVSPAQTEFNHSFNPIRSWGYLSPFHSLAPNAFGLDGCSAKVPKGCKLKQVHLLHRHGARYPTKSNGPIQFSQNLKAAKGYKASGDLDFLNDWKYGLGMEILTPFGRNQLFNLGVGFRQKYGHLLNKLGKSKKLVFRTTSQHRMLHSALNFAAGFFGLPYESQYHQSILIEAKGFNNSLAPYFTCKNNQHASKTFVSKILADWSEIYLAEALPRLQANLTGYQLSFKDVVSMQQLCAYETVSLGWSPFCKLFTSEEFKGFAYYSDLLFWYGYSFGSPTAAAVGKGWVEELVSRLTKKPIKRYDSSTNSTLNSNPITFPLDQPIYVDATHDTIISSVVVALNLTALASEGPPPTRFIPKKQSFVSAHIVPFSANLQTQIVKCDGEEKIRFLLNDAPVPLTGLRGCPEDREGFCPVETAVQALQARLKDIDFYHDCNAQDDYEPPFGGGGIVNGRPPL</sequence>
<dbReference type="FunFam" id="3.40.50.1240:FF:000033">
    <property type="entry name" value="Chromosome 12, whole genome shotgun sequence"/>
    <property type="match status" value="1"/>
</dbReference>
<proteinExistence type="predicted"/>
<dbReference type="OrthoDB" id="6509975at2759"/>
<accession>A0A9Q3I4E2</accession>
<name>A0A9Q3I4E2_9BASI</name>
<dbReference type="PANTHER" id="PTHR20963">
    <property type="entry name" value="MULTIPLE INOSITOL POLYPHOSPHATE PHOSPHATASE-RELATED"/>
    <property type="match status" value="1"/>
</dbReference>
<feature type="region of interest" description="Disordered" evidence="2">
    <location>
        <begin position="74"/>
        <end position="95"/>
    </location>
</feature>
<dbReference type="SUPFAM" id="SSF53254">
    <property type="entry name" value="Phosphoglycerate mutase-like"/>
    <property type="match status" value="1"/>
</dbReference>
<protein>
    <recommendedName>
        <fullName evidence="5">Phosphoglycerate mutase-like protein</fullName>
    </recommendedName>
</protein>
<organism evidence="3 4">
    <name type="scientific">Austropuccinia psidii MF-1</name>
    <dbReference type="NCBI Taxonomy" id="1389203"/>
    <lineage>
        <taxon>Eukaryota</taxon>
        <taxon>Fungi</taxon>
        <taxon>Dikarya</taxon>
        <taxon>Basidiomycota</taxon>
        <taxon>Pucciniomycotina</taxon>
        <taxon>Pucciniomycetes</taxon>
        <taxon>Pucciniales</taxon>
        <taxon>Sphaerophragmiaceae</taxon>
        <taxon>Austropuccinia</taxon>
    </lineage>
</organism>
<feature type="compositionally biased region" description="Basic residues" evidence="2">
    <location>
        <begin position="79"/>
        <end position="92"/>
    </location>
</feature>
<evidence type="ECO:0000313" key="3">
    <source>
        <dbReference type="EMBL" id="MBW0526827.1"/>
    </source>
</evidence>
<dbReference type="PROSITE" id="PS00616">
    <property type="entry name" value="HIS_ACID_PHOSPHAT_1"/>
    <property type="match status" value="1"/>
</dbReference>
<comment type="caution">
    <text evidence="3">The sequence shown here is derived from an EMBL/GenBank/DDBJ whole genome shotgun (WGS) entry which is preliminary data.</text>
</comment>
<dbReference type="PANTHER" id="PTHR20963:SF42">
    <property type="entry name" value="PHOSPHOGLYCERATE MUTASE-LIKE PROTEIN"/>
    <property type="match status" value="1"/>
</dbReference>
<dbReference type="Gene3D" id="3.40.50.1240">
    <property type="entry name" value="Phosphoglycerate mutase-like"/>
    <property type="match status" value="1"/>
</dbReference>
<keyword evidence="4" id="KW-1185">Reference proteome</keyword>